<dbReference type="Pfam" id="PF05380">
    <property type="entry name" value="Peptidase_A17"/>
    <property type="match status" value="1"/>
</dbReference>
<dbReference type="Pfam" id="PF00078">
    <property type="entry name" value="RVT_1"/>
    <property type="match status" value="1"/>
</dbReference>
<feature type="non-terminal residue" evidence="4">
    <location>
        <position position="1"/>
    </location>
</feature>
<dbReference type="CDD" id="cd01644">
    <property type="entry name" value="RT_pepA17"/>
    <property type="match status" value="1"/>
</dbReference>
<dbReference type="EMBL" id="JAMKFB020000016">
    <property type="protein sequence ID" value="KAL0172467.1"/>
    <property type="molecule type" value="Genomic_DNA"/>
</dbReference>
<evidence type="ECO:0000259" key="3">
    <source>
        <dbReference type="PROSITE" id="PS50994"/>
    </source>
</evidence>
<dbReference type="PROSITE" id="PS50994">
    <property type="entry name" value="INTEGRASE"/>
    <property type="match status" value="1"/>
</dbReference>
<dbReference type="PANTHER" id="PTHR47331">
    <property type="entry name" value="PHD-TYPE DOMAIN-CONTAINING PROTEIN"/>
    <property type="match status" value="1"/>
</dbReference>
<dbReference type="EC" id="3.1.26.4" evidence="2"/>
<dbReference type="InterPro" id="IPR043128">
    <property type="entry name" value="Rev_trsase/Diguanyl_cyclase"/>
</dbReference>
<dbReference type="Pfam" id="PF18701">
    <property type="entry name" value="DUF5641"/>
    <property type="match status" value="1"/>
</dbReference>
<dbReference type="PANTHER" id="PTHR47331:SF5">
    <property type="entry name" value="RIBONUCLEASE H"/>
    <property type="match status" value="1"/>
</dbReference>
<dbReference type="InterPro" id="IPR001584">
    <property type="entry name" value="Integrase_cat-core"/>
</dbReference>
<evidence type="ECO:0000313" key="4">
    <source>
        <dbReference type="EMBL" id="KAL0172467.1"/>
    </source>
</evidence>
<dbReference type="InterPro" id="IPR012337">
    <property type="entry name" value="RNaseH-like_sf"/>
</dbReference>
<dbReference type="InterPro" id="IPR041588">
    <property type="entry name" value="Integrase_H2C2"/>
</dbReference>
<dbReference type="Gene3D" id="3.30.420.10">
    <property type="entry name" value="Ribonuclease H-like superfamily/Ribonuclease H"/>
    <property type="match status" value="1"/>
</dbReference>
<dbReference type="SUPFAM" id="SSF53098">
    <property type="entry name" value="Ribonuclease H-like"/>
    <property type="match status" value="1"/>
</dbReference>
<dbReference type="InterPro" id="IPR043502">
    <property type="entry name" value="DNA/RNA_pol_sf"/>
</dbReference>
<comment type="similarity">
    <text evidence="1">Belongs to the beta type-B retroviral polymerase family. HERV class-II K(HML-2) pol subfamily.</text>
</comment>
<dbReference type="InterPro" id="IPR040676">
    <property type="entry name" value="DUF5641"/>
</dbReference>
<protein>
    <recommendedName>
        <fullName evidence="2">ribonuclease H</fullName>
        <ecNumber evidence="2">3.1.26.4</ecNumber>
    </recommendedName>
</protein>
<feature type="domain" description="Integrase catalytic" evidence="3">
    <location>
        <begin position="1027"/>
        <end position="1213"/>
    </location>
</feature>
<dbReference type="GO" id="GO:0004523">
    <property type="term" value="F:RNA-DNA hybrid ribonuclease activity"/>
    <property type="evidence" value="ECO:0007669"/>
    <property type="project" value="UniProtKB-EC"/>
</dbReference>
<dbReference type="Gene3D" id="3.10.10.10">
    <property type="entry name" value="HIV Type 1 Reverse Transcriptase, subunit A, domain 1"/>
    <property type="match status" value="1"/>
</dbReference>
<dbReference type="Pfam" id="PF17921">
    <property type="entry name" value="Integrase_H2C2"/>
    <property type="match status" value="1"/>
</dbReference>
<accession>A0ABD0PFA2</accession>
<dbReference type="Gene3D" id="3.30.70.270">
    <property type="match status" value="1"/>
</dbReference>
<evidence type="ECO:0000256" key="2">
    <source>
        <dbReference type="ARBA" id="ARBA00012180"/>
    </source>
</evidence>
<evidence type="ECO:0000256" key="1">
    <source>
        <dbReference type="ARBA" id="ARBA00010879"/>
    </source>
</evidence>
<dbReference type="InterPro" id="IPR000477">
    <property type="entry name" value="RT_dom"/>
</dbReference>
<dbReference type="InterPro" id="IPR008042">
    <property type="entry name" value="Retrotrans_Pao"/>
</dbReference>
<dbReference type="InterPro" id="IPR036397">
    <property type="entry name" value="RNaseH_sf"/>
</dbReference>
<dbReference type="Proteomes" id="UP001529510">
    <property type="component" value="Unassembled WGS sequence"/>
</dbReference>
<keyword evidence="5" id="KW-1185">Reference proteome</keyword>
<evidence type="ECO:0000313" key="5">
    <source>
        <dbReference type="Proteomes" id="UP001529510"/>
    </source>
</evidence>
<dbReference type="SUPFAM" id="SSF56672">
    <property type="entry name" value="DNA/RNA polymerases"/>
    <property type="match status" value="1"/>
</dbReference>
<name>A0ABD0PFA2_CIRMR</name>
<organism evidence="4 5">
    <name type="scientific">Cirrhinus mrigala</name>
    <name type="common">Mrigala</name>
    <dbReference type="NCBI Taxonomy" id="683832"/>
    <lineage>
        <taxon>Eukaryota</taxon>
        <taxon>Metazoa</taxon>
        <taxon>Chordata</taxon>
        <taxon>Craniata</taxon>
        <taxon>Vertebrata</taxon>
        <taxon>Euteleostomi</taxon>
        <taxon>Actinopterygii</taxon>
        <taxon>Neopterygii</taxon>
        <taxon>Teleostei</taxon>
        <taxon>Ostariophysi</taxon>
        <taxon>Cypriniformes</taxon>
        <taxon>Cyprinidae</taxon>
        <taxon>Labeoninae</taxon>
        <taxon>Labeonini</taxon>
        <taxon>Cirrhinus</taxon>
    </lineage>
</organism>
<sequence length="1334" mass="150577">ANWINEKEGCWRCGRGHKPDKCTLKKPCSSCGGQHLDILHDIATTKTPSVLTLSTSPRTLYMDKVSHSGRVMLKIVPIQLHNGKITMDTFAVLDDGFERTVILEAAMKHLGLKSTDEALTLRTIRQDIVQLQGTALSFEVSALSNPKVKFQIVHAFSASDLNLAQQSCPADILKQKYGHLKGIPLKAFSDVQPMVLIGSDHPHLITPVSPVHLGPPRTPIASHTLLGWAVQGPTTFLHHPQGESSCLHTMFLSPAQALHQHVEKLWQLDTLPFQSARDVTHSKQDQGAMEMLEEKTVCVPVDGVSRYATPLLRRKNAAHLQAPPTAVMALLRSTERRLSRNPEQAAAYNAEINKLESDGYAVQVTVAEANKSPESWYIPHHMVYHNGKARVVFNCSYCYQQACLNDNLLPGPTLGPSLLGVLLRFREHAVAISGDIKAMFHQVRLFPEDQPLLRFLWRNMERERSPDIYEWRVLPFGTTCSPCCAVYALQRYVRDHVAGNEDVMESVLHAFYVDNCLQSFYTAKQAKEFVDKLRAFLAAGGFEIRQWASSIPDVIAHLPTEARSQDCELWLTEDKGDPQESTLGLKWHCVSDTIGYKQRAMSDKTPTMRNVYRTLASQYDPLGFIIPYTTRAKVLIQVLWKKDRGWDTPIEGKLLSLWQTWEDQLPNLQEICLPRCYFPICANSLSAAVDLHIFCDASEEAYGSVAYLRVEDEQGHIHMSFVMARSRVAPKKQVSMPRLELCAALTGAQLARVLQTKLSFNLRQTTLWSDSTIVLSWIKSESCQYKVFVGTRISEIQDLAGADNWRDGPSFLLHSPNQWPACPPLNFVEQEELRKTTFCGTISVTDNPVLDLADHESWEKLVDAAYKTTHGAAAPFMSAEACIQTEIALLCRAQTDNFPVELKALQQQKPVPTSSRLRTLAPVYDRSLGVIRVGGRLHKAEVLEMDEIHPIVLDPSHPVTKLLIKDFDHRLLHAGPDRVFSELRRTYWILRGRQAVKKHQRKCTECVKWRQKPTVPRMADLPSARLRLFKPPFWSTGVDCFGPYHIKIGRRHEKRWGIVFKCLTTRCVHLDLLCNMDTDSFLLALRRFVARRGKPYELLCDQGTNFRGGEKELQEAFASLKPELQEQLAKQNIDFKFNPPHAPHFGGAWEREIKSIKSSLQVVLKDLIFPEEVLRTVLIEVEGIMNSKPLGYVSSDISDPDPITPNLLLMGRRDASLPQAVYGPGDLLGRKRYRHSQVIADHFWSQFIRKYLPSLQLCHKWQSSSPNLATGQVVMVVDPQLPRALWPVGRVTRIITSDDGNVRTAEVNIKDHTYTRPVAKLVVLPELTDNDDSS</sequence>
<reference evidence="4 5" key="1">
    <citation type="submission" date="2024-05" db="EMBL/GenBank/DDBJ databases">
        <title>Genome sequencing and assembly of Indian major carp, Cirrhinus mrigala (Hamilton, 1822).</title>
        <authorList>
            <person name="Mohindra V."/>
            <person name="Chowdhury L.M."/>
            <person name="Lal K."/>
            <person name="Jena J.K."/>
        </authorList>
    </citation>
    <scope>NUCLEOTIDE SEQUENCE [LARGE SCALE GENOMIC DNA]</scope>
    <source>
        <strain evidence="4">CM1030</strain>
        <tissue evidence="4">Blood</tissue>
    </source>
</reference>
<dbReference type="GO" id="GO:0006259">
    <property type="term" value="P:DNA metabolic process"/>
    <property type="evidence" value="ECO:0007669"/>
    <property type="project" value="UniProtKB-ARBA"/>
</dbReference>
<gene>
    <name evidence="4" type="ORF">M9458_032778</name>
</gene>
<proteinExistence type="inferred from homology"/>
<comment type="caution">
    <text evidence="4">The sequence shown here is derived from an EMBL/GenBank/DDBJ whole genome shotgun (WGS) entry which is preliminary data.</text>
</comment>